<dbReference type="InterPro" id="IPR019199">
    <property type="entry name" value="Virulence_VapD/CRISPR_Cas2"/>
</dbReference>
<evidence type="ECO:0000256" key="1">
    <source>
        <dbReference type="ARBA" id="ARBA00001946"/>
    </source>
</evidence>
<dbReference type="EMBL" id="JBHSSM010000005">
    <property type="protein sequence ID" value="MFC6314359.1"/>
    <property type="molecule type" value="Genomic_DNA"/>
</dbReference>
<evidence type="ECO:0000256" key="9">
    <source>
        <dbReference type="HAMAP-Rule" id="MF_01471"/>
    </source>
</evidence>
<comment type="subunit">
    <text evidence="9">Homodimer, forms a heterotetramer with a Cas1 homodimer.</text>
</comment>
<keyword evidence="7 9" id="KW-0460">Magnesium</keyword>
<evidence type="ECO:0000256" key="6">
    <source>
        <dbReference type="ARBA" id="ARBA00022801"/>
    </source>
</evidence>
<sequence length="97" mass="11286">MLVVVAYDVSLADKNGVRRLRRVAKKCEAYGQRVQNSVFECYLDYDNYVKLKVELLALIDQKVDSLKFYQLGKNYANKIETFGAKQVFDLHKDTLIF</sequence>
<dbReference type="PANTHER" id="PTHR34405:SF3">
    <property type="entry name" value="CRISPR-ASSOCIATED ENDORIBONUCLEASE CAS2 3"/>
    <property type="match status" value="1"/>
</dbReference>
<keyword evidence="3 9" id="KW-0540">Nuclease</keyword>
<dbReference type="InterPro" id="IPR021127">
    <property type="entry name" value="CRISPR_associated_Cas2"/>
</dbReference>
<keyword evidence="12" id="KW-1185">Reference proteome</keyword>
<evidence type="ECO:0000256" key="5">
    <source>
        <dbReference type="ARBA" id="ARBA00022759"/>
    </source>
</evidence>
<proteinExistence type="inferred from homology"/>
<dbReference type="EC" id="3.1.-.-" evidence="9"/>
<reference evidence="12" key="1">
    <citation type="journal article" date="2019" name="Int. J. Syst. Evol. Microbiol.">
        <title>The Global Catalogue of Microorganisms (GCM) 10K type strain sequencing project: providing services to taxonomists for standard genome sequencing and annotation.</title>
        <authorList>
            <consortium name="The Broad Institute Genomics Platform"/>
            <consortium name="The Broad Institute Genome Sequencing Center for Infectious Disease"/>
            <person name="Wu L."/>
            <person name="Ma J."/>
        </authorList>
    </citation>
    <scope>NUCLEOTIDE SEQUENCE [LARGE SCALE GENOMIC DNA]</scope>
    <source>
        <strain evidence="12">CCM 8897</strain>
    </source>
</reference>
<comment type="caution">
    <text evidence="11">The sequence shown here is derived from an EMBL/GenBank/DDBJ whole genome shotgun (WGS) entry which is preliminary data.</text>
</comment>
<comment type="similarity">
    <text evidence="2 9 10">Belongs to the CRISPR-associated endoribonuclease Cas2 protein family.</text>
</comment>
<feature type="binding site" evidence="9">
    <location>
        <position position="8"/>
    </location>
    <ligand>
        <name>Mg(2+)</name>
        <dbReference type="ChEBI" id="CHEBI:18420"/>
        <note>catalytic</note>
    </ligand>
</feature>
<dbReference type="NCBIfam" id="TIGR01573">
    <property type="entry name" value="cas2"/>
    <property type="match status" value="1"/>
</dbReference>
<dbReference type="Pfam" id="PF09827">
    <property type="entry name" value="CRISPR_Cas2"/>
    <property type="match status" value="1"/>
</dbReference>
<keyword evidence="4 9" id="KW-0479">Metal-binding</keyword>
<comment type="function">
    <text evidence="9">CRISPR (clustered regularly interspaced short palindromic repeat), is an adaptive immune system that provides protection against mobile genetic elements (viruses, transposable elements and conjugative plasmids). CRISPR clusters contain sequences complementary to antecedent mobile elements and target invading nucleic acids. CRISPR clusters are transcribed and processed into CRISPR RNA (crRNA). Functions as a ssRNA-specific endoribonuclease. Involved in the integration of spacer DNA into the CRISPR cassette.</text>
</comment>
<keyword evidence="6 9" id="KW-0378">Hydrolase</keyword>
<comment type="cofactor">
    <cofactor evidence="1 9">
        <name>Mg(2+)</name>
        <dbReference type="ChEBI" id="CHEBI:18420"/>
    </cofactor>
</comment>
<dbReference type="PANTHER" id="PTHR34405">
    <property type="entry name" value="CRISPR-ASSOCIATED ENDORIBONUCLEASE CAS2"/>
    <property type="match status" value="1"/>
</dbReference>
<evidence type="ECO:0000256" key="10">
    <source>
        <dbReference type="PIRNR" id="PIRNR032582"/>
    </source>
</evidence>
<evidence type="ECO:0000256" key="7">
    <source>
        <dbReference type="ARBA" id="ARBA00022842"/>
    </source>
</evidence>
<dbReference type="RefSeq" id="WP_125602075.1">
    <property type="nucleotide sequence ID" value="NZ_JBHSSM010000005.1"/>
</dbReference>
<keyword evidence="5 9" id="KW-0255">Endonuclease</keyword>
<name>A0ABW1UKA2_9LACO</name>
<dbReference type="PIRSF" id="PIRSF032582">
    <property type="entry name" value="Cas2"/>
    <property type="match status" value="1"/>
</dbReference>
<dbReference type="GO" id="GO:0004519">
    <property type="term" value="F:endonuclease activity"/>
    <property type="evidence" value="ECO:0007669"/>
    <property type="project" value="UniProtKB-KW"/>
</dbReference>
<evidence type="ECO:0000256" key="3">
    <source>
        <dbReference type="ARBA" id="ARBA00022722"/>
    </source>
</evidence>
<dbReference type="SUPFAM" id="SSF143430">
    <property type="entry name" value="TTP0101/SSO1404-like"/>
    <property type="match status" value="1"/>
</dbReference>
<evidence type="ECO:0000256" key="8">
    <source>
        <dbReference type="ARBA" id="ARBA00023118"/>
    </source>
</evidence>
<gene>
    <name evidence="9 11" type="primary">cas2</name>
    <name evidence="11" type="ORF">ACFQHW_02090</name>
</gene>
<accession>A0ABW1UKA2</accession>
<dbReference type="Proteomes" id="UP001596310">
    <property type="component" value="Unassembled WGS sequence"/>
</dbReference>
<dbReference type="Gene3D" id="3.30.70.240">
    <property type="match status" value="1"/>
</dbReference>
<dbReference type="CDD" id="cd09725">
    <property type="entry name" value="Cas2_I_II_III"/>
    <property type="match status" value="1"/>
</dbReference>
<evidence type="ECO:0000313" key="12">
    <source>
        <dbReference type="Proteomes" id="UP001596310"/>
    </source>
</evidence>
<evidence type="ECO:0000313" key="11">
    <source>
        <dbReference type="EMBL" id="MFC6314359.1"/>
    </source>
</evidence>
<protein>
    <recommendedName>
        <fullName evidence="9">CRISPR-associated endoribonuclease Cas2</fullName>
        <ecNumber evidence="9">3.1.-.-</ecNumber>
    </recommendedName>
</protein>
<evidence type="ECO:0000256" key="4">
    <source>
        <dbReference type="ARBA" id="ARBA00022723"/>
    </source>
</evidence>
<keyword evidence="8 9" id="KW-0051">Antiviral defense</keyword>
<dbReference type="HAMAP" id="MF_01471">
    <property type="entry name" value="Cas2"/>
    <property type="match status" value="1"/>
</dbReference>
<evidence type="ECO:0000256" key="2">
    <source>
        <dbReference type="ARBA" id="ARBA00009959"/>
    </source>
</evidence>
<organism evidence="11 12">
    <name type="scientific">Lapidilactobacillus achengensis</name>
    <dbReference type="NCBI Taxonomy" id="2486000"/>
    <lineage>
        <taxon>Bacteria</taxon>
        <taxon>Bacillati</taxon>
        <taxon>Bacillota</taxon>
        <taxon>Bacilli</taxon>
        <taxon>Lactobacillales</taxon>
        <taxon>Lactobacillaceae</taxon>
        <taxon>Lapidilactobacillus</taxon>
    </lineage>
</organism>